<evidence type="ECO:0000313" key="2">
    <source>
        <dbReference type="Proteomes" id="UP001055025"/>
    </source>
</evidence>
<dbReference type="EMBL" id="BQKC01000002">
    <property type="protein sequence ID" value="GJM56250.1"/>
    <property type="molecule type" value="Genomic_DNA"/>
</dbReference>
<reference evidence="1" key="1">
    <citation type="journal article" date="2022" name="Int. J. Syst. Evol. Microbiol.">
        <title>Granulimonas faecalis gen. nov., sp. nov., and Leptogranulimonas caecicola gen. nov., sp. nov., novel lactate-producing Atopobiaceae bacteria isolated from mouse intestines, and an emended description of the family Atopobiaceae.</title>
        <authorList>
            <person name="Morinaga K."/>
            <person name="Kusada H."/>
            <person name="Sakamoto S."/>
            <person name="Murakami T."/>
            <person name="Toyoda A."/>
            <person name="Mori H."/>
            <person name="Meng X.Y."/>
            <person name="Takashino M."/>
            <person name="Murotomi K."/>
            <person name="Tamaki H."/>
        </authorList>
    </citation>
    <scope>NUCLEOTIDE SEQUENCE</scope>
    <source>
        <strain evidence="1">OPF53</strain>
    </source>
</reference>
<proteinExistence type="predicted"/>
<accession>A0AAV5B9T9</accession>
<dbReference type="Proteomes" id="UP001055025">
    <property type="component" value="Unassembled WGS sequence"/>
</dbReference>
<protein>
    <submittedName>
        <fullName evidence="1">Uncharacterized protein</fullName>
    </submittedName>
</protein>
<gene>
    <name evidence="1" type="ORF">ATOP_19050</name>
</gene>
<sequence length="174" mass="18931">MRRSGGTVIVEFDEGRVPCDHVDVTPDHETHLQTVWRCSACRNEHTERAGTEGVGREFRFCPWCGRPIGTRASVVRDGGPRSGPAEVVARVEETVPVSCVQRGYRGSGLVLLGDFELIDAIPDPGTFDPWNDIDDLVADVAAVEIPGTDPDRSFEGCEVRTTVELIEGGDHGTE</sequence>
<comment type="caution">
    <text evidence="1">The sequence shown here is derived from an EMBL/GenBank/DDBJ whole genome shotgun (WGS) entry which is preliminary data.</text>
</comment>
<organism evidence="1 2">
    <name type="scientific">Granulimonas faecalis</name>
    <dbReference type="NCBI Taxonomy" id="2894155"/>
    <lineage>
        <taxon>Bacteria</taxon>
        <taxon>Bacillati</taxon>
        <taxon>Actinomycetota</taxon>
        <taxon>Coriobacteriia</taxon>
        <taxon>Coriobacteriales</taxon>
        <taxon>Kribbibacteriaceae</taxon>
        <taxon>Granulimonas</taxon>
    </lineage>
</organism>
<name>A0AAV5B9T9_9ACTN</name>
<evidence type="ECO:0000313" key="1">
    <source>
        <dbReference type="EMBL" id="GJM56250.1"/>
    </source>
</evidence>
<dbReference type="AlphaFoldDB" id="A0AAV5B9T9"/>
<keyword evidence="2" id="KW-1185">Reference proteome</keyword>